<dbReference type="PANTHER" id="PTHR38101">
    <property type="entry name" value="UPF0307 PROTEIN YJGA"/>
    <property type="match status" value="1"/>
</dbReference>
<evidence type="ECO:0000256" key="1">
    <source>
        <dbReference type="ARBA" id="ARBA00022490"/>
    </source>
</evidence>
<evidence type="ECO:0000313" key="7">
    <source>
        <dbReference type="Proteomes" id="UP000015462"/>
    </source>
</evidence>
<dbReference type="AlphaFoldDB" id="A0AB33Z2F1"/>
<keyword evidence="3 5" id="KW-0699">rRNA-binding</keyword>
<keyword evidence="4 5" id="KW-0694">RNA-binding</keyword>
<dbReference type="PIRSF" id="PIRSF016183">
    <property type="entry name" value="UCP016183"/>
    <property type="match status" value="1"/>
</dbReference>
<dbReference type="HAMAP" id="MF_00765">
    <property type="entry name" value="DarP"/>
    <property type="match status" value="1"/>
</dbReference>
<keyword evidence="1 5" id="KW-0963">Cytoplasm</keyword>
<keyword evidence="7" id="KW-1185">Reference proteome</keyword>
<comment type="function">
    <text evidence="5">Member of a network of 50S ribosomal subunit biogenesis factors which assembles along the 30S-50S interface, preventing incorrect 23S rRNA structures from forming. Promotes peptidyl transferase center (PTC) maturation.</text>
</comment>
<comment type="subcellular location">
    <subcellularLocation>
        <location evidence="5">Cytoplasm</location>
    </subcellularLocation>
    <text evidence="5">Associates with late stage pre-50S ribosomal subunits.</text>
</comment>
<evidence type="ECO:0000256" key="3">
    <source>
        <dbReference type="ARBA" id="ARBA00022730"/>
    </source>
</evidence>
<proteinExistence type="inferred from homology"/>
<dbReference type="GO" id="GO:0043022">
    <property type="term" value="F:ribosome binding"/>
    <property type="evidence" value="ECO:0007669"/>
    <property type="project" value="UniProtKB-UniRule"/>
</dbReference>
<dbReference type="SUPFAM" id="SSF158710">
    <property type="entry name" value="PSPTO4464-like"/>
    <property type="match status" value="1"/>
</dbReference>
<dbReference type="NCBIfam" id="NF003593">
    <property type="entry name" value="PRK05255.1-1"/>
    <property type="match status" value="1"/>
</dbReference>
<dbReference type="InterPro" id="IPR023153">
    <property type="entry name" value="DarP_sf"/>
</dbReference>
<name>A0AB33Z2F1_9GAMM</name>
<dbReference type="Gene3D" id="1.10.60.30">
    <property type="entry name" value="PSPTO4464-like domains"/>
    <property type="match status" value="2"/>
</dbReference>
<dbReference type="GO" id="GO:1902626">
    <property type="term" value="P:assembly of large subunit precursor of preribosome"/>
    <property type="evidence" value="ECO:0007669"/>
    <property type="project" value="UniProtKB-UniRule"/>
</dbReference>
<dbReference type="GO" id="GO:0019843">
    <property type="term" value="F:rRNA binding"/>
    <property type="evidence" value="ECO:0007669"/>
    <property type="project" value="UniProtKB-UniRule"/>
</dbReference>
<reference evidence="6 7" key="1">
    <citation type="journal article" date="2013" name="Genome Announc.">
        <title>Genome Sequence of the Pyrene- and Fluoranthene-Degrading Bacterium Cycloclasticus sp. Strain PY97M.</title>
        <authorList>
            <person name="Cui Z."/>
            <person name="Xu G."/>
            <person name="Li Q."/>
            <person name="Gao W."/>
            <person name="Zheng L."/>
        </authorList>
    </citation>
    <scope>NUCLEOTIDE SEQUENCE [LARGE SCALE GENOMIC DNA]</scope>
    <source>
        <strain evidence="6 7">PY97M</strain>
    </source>
</reference>
<dbReference type="EMBL" id="ASHL01000004">
    <property type="protein sequence ID" value="EPD13332.1"/>
    <property type="molecule type" value="Genomic_DNA"/>
</dbReference>
<organism evidence="6 7">
    <name type="scientific">Cycloclasticus pugetii</name>
    <dbReference type="NCBI Taxonomy" id="34068"/>
    <lineage>
        <taxon>Bacteria</taxon>
        <taxon>Pseudomonadati</taxon>
        <taxon>Pseudomonadota</taxon>
        <taxon>Gammaproteobacteria</taxon>
        <taxon>Thiotrichales</taxon>
        <taxon>Piscirickettsiaceae</taxon>
        <taxon>Cycloclasticus</taxon>
    </lineage>
</organism>
<comment type="similarity">
    <text evidence="5">Belongs to the DarP family.</text>
</comment>
<dbReference type="GO" id="GO:0005829">
    <property type="term" value="C:cytosol"/>
    <property type="evidence" value="ECO:0007669"/>
    <property type="project" value="TreeGrafter"/>
</dbReference>
<accession>A0AB33Z2F1</accession>
<evidence type="ECO:0000313" key="6">
    <source>
        <dbReference type="EMBL" id="EPD13332.1"/>
    </source>
</evidence>
<evidence type="ECO:0000256" key="4">
    <source>
        <dbReference type="ARBA" id="ARBA00022884"/>
    </source>
</evidence>
<keyword evidence="2 5" id="KW-0690">Ribosome biogenesis</keyword>
<dbReference type="CDD" id="cd16331">
    <property type="entry name" value="YjgA-like"/>
    <property type="match status" value="1"/>
</dbReference>
<protein>
    <recommendedName>
        <fullName evidence="5">Dual-action ribosomal maturation protein DarP</fullName>
    </recommendedName>
    <alternativeName>
        <fullName evidence="5">Large ribosomal subunit assembly factor DarP</fullName>
    </alternativeName>
</protein>
<dbReference type="PANTHER" id="PTHR38101:SF1">
    <property type="entry name" value="UPF0307 PROTEIN YJGA"/>
    <property type="match status" value="1"/>
</dbReference>
<comment type="caution">
    <text evidence="6">The sequence shown here is derived from an EMBL/GenBank/DDBJ whole genome shotgun (WGS) entry which is preliminary data.</text>
</comment>
<sequence>MNQEEARAAELISKTQIKREADDLVALGKRIADLSQDQFDGMPLTDDLRQAIVVARKLSKGGAIKRQFKYIGKLLRSTDVEGINQAIERQLDKDRAATARLHMMEQWRDKLVEQGDAALSEFLVNYPQADRQHIRQLQRKANQELEKQKPPAAARKIFQYIKELSVND</sequence>
<evidence type="ECO:0000256" key="2">
    <source>
        <dbReference type="ARBA" id="ARBA00022517"/>
    </source>
</evidence>
<dbReference type="RefSeq" id="WP_015005052.1">
    <property type="nucleotide sequence ID" value="NZ_JARGOU010000019.1"/>
</dbReference>
<dbReference type="Pfam" id="PF04751">
    <property type="entry name" value="DarP"/>
    <property type="match status" value="1"/>
</dbReference>
<dbReference type="Proteomes" id="UP000015462">
    <property type="component" value="Unassembled WGS sequence"/>
</dbReference>
<gene>
    <name evidence="5" type="primary">darP</name>
    <name evidence="6" type="ORF">L196_06805</name>
</gene>
<dbReference type="InterPro" id="IPR006839">
    <property type="entry name" value="DarP"/>
</dbReference>
<evidence type="ECO:0000256" key="5">
    <source>
        <dbReference type="HAMAP-Rule" id="MF_00765"/>
    </source>
</evidence>
<dbReference type="FunFam" id="1.10.60.30:FF:000002">
    <property type="entry name" value="UPF0307 protein YjgA"/>
    <property type="match status" value="1"/>
</dbReference>